<evidence type="ECO:0000256" key="2">
    <source>
        <dbReference type="ARBA" id="ARBA00049339"/>
    </source>
</evidence>
<protein>
    <recommendedName>
        <fullName evidence="1">arginine--tRNA ligase</fullName>
        <ecNumber evidence="1">6.1.1.19</ecNumber>
    </recommendedName>
</protein>
<dbReference type="SUPFAM" id="SSF47323">
    <property type="entry name" value="Anticodon-binding domain of a subclass of class I aminoacyl-tRNA synthetases"/>
    <property type="match status" value="1"/>
</dbReference>
<dbReference type="EMBL" id="PKPP01000184">
    <property type="protein sequence ID" value="PWA96314.1"/>
    <property type="molecule type" value="Genomic_DNA"/>
</dbReference>
<sequence length="431" mass="49127">MLLQVFNLGPNFIAFLFLQQASELILEKDEGWENGEERVLGFHLLEFTEVLEESCLSVLPHILCEYLYDLAKKFNSYHSSVYEDGSAVETSTLLVYEATDMVMEKCFHLLGISPGVVKENFSHHSGITLPSSIFNSPMTIFRHALLLSTVERPMDVNARDPTRNFRFELFSFHSLPHTHLWNGKGWVFGQISASDKFALRGSVSLFNQDWYNRIRIVDSGLVYTGNPSSGHPVSFSCFIEICLELYVTNKNEGYLVCDQKKDIDLSEFWDKKSEGLCGRLSVGGTDLYYMLLRDAVDTSLEMKFHTKTDYGACEVRGYVIAYYGDDFLYESQSETETISKDCYMALLFRPDPPYVLKDGDIIPLIKSVLAVPTKGSLIVKAYMEDVHSDKVIMNDCFKFKPLLNGFTSDTIIGRECSLNLTARWNYQARYL</sequence>
<proteinExistence type="predicted"/>
<dbReference type="PANTHER" id="PTHR11956:SF5">
    <property type="entry name" value="ARGININE--TRNA LIGASE, CYTOPLASMIC"/>
    <property type="match status" value="1"/>
</dbReference>
<reference evidence="4 5" key="1">
    <citation type="journal article" date="2018" name="Mol. Plant">
        <title>The genome of Artemisia annua provides insight into the evolution of Asteraceae family and artemisinin biosynthesis.</title>
        <authorList>
            <person name="Shen Q."/>
            <person name="Zhang L."/>
            <person name="Liao Z."/>
            <person name="Wang S."/>
            <person name="Yan T."/>
            <person name="Shi P."/>
            <person name="Liu M."/>
            <person name="Fu X."/>
            <person name="Pan Q."/>
            <person name="Wang Y."/>
            <person name="Lv Z."/>
            <person name="Lu X."/>
            <person name="Zhang F."/>
            <person name="Jiang W."/>
            <person name="Ma Y."/>
            <person name="Chen M."/>
            <person name="Hao X."/>
            <person name="Li L."/>
            <person name="Tang Y."/>
            <person name="Lv G."/>
            <person name="Zhou Y."/>
            <person name="Sun X."/>
            <person name="Brodelius P.E."/>
            <person name="Rose J.K.C."/>
            <person name="Tang K."/>
        </authorList>
    </citation>
    <scope>NUCLEOTIDE SEQUENCE [LARGE SCALE GENOMIC DNA]</scope>
    <source>
        <strain evidence="5">cv. Huhao1</strain>
        <tissue evidence="4">Leaf</tissue>
    </source>
</reference>
<dbReference type="EC" id="6.1.1.19" evidence="1"/>
<dbReference type="Pfam" id="PF05746">
    <property type="entry name" value="DALR_1"/>
    <property type="match status" value="1"/>
</dbReference>
<dbReference type="OrthoDB" id="1602268at2759"/>
<accession>A0A2U1QE89</accession>
<gene>
    <name evidence="4" type="ORF">CTI12_AA040830</name>
</gene>
<evidence type="ECO:0000256" key="1">
    <source>
        <dbReference type="ARBA" id="ARBA00012837"/>
    </source>
</evidence>
<dbReference type="GO" id="GO:0006420">
    <property type="term" value="P:arginyl-tRNA aminoacylation"/>
    <property type="evidence" value="ECO:0007669"/>
    <property type="project" value="InterPro"/>
</dbReference>
<dbReference type="Gene3D" id="1.10.730.10">
    <property type="entry name" value="Isoleucyl-tRNA Synthetase, Domain 1"/>
    <property type="match status" value="1"/>
</dbReference>
<dbReference type="InterPro" id="IPR001278">
    <property type="entry name" value="Arg-tRNA-ligase"/>
</dbReference>
<keyword evidence="4" id="KW-0436">Ligase</keyword>
<feature type="domain" description="DALR anticodon binding" evidence="3">
    <location>
        <begin position="18"/>
        <end position="114"/>
    </location>
</feature>
<evidence type="ECO:0000259" key="3">
    <source>
        <dbReference type="SMART" id="SM00836"/>
    </source>
</evidence>
<evidence type="ECO:0000313" key="5">
    <source>
        <dbReference type="Proteomes" id="UP000245207"/>
    </source>
</evidence>
<dbReference type="Proteomes" id="UP000245207">
    <property type="component" value="Unassembled WGS sequence"/>
</dbReference>
<dbReference type="AlphaFoldDB" id="A0A2U1QE89"/>
<dbReference type="STRING" id="35608.A0A2U1QE89"/>
<keyword evidence="5" id="KW-1185">Reference proteome</keyword>
<dbReference type="InterPro" id="IPR008909">
    <property type="entry name" value="DALR_anticod-bd"/>
</dbReference>
<dbReference type="PANTHER" id="PTHR11956">
    <property type="entry name" value="ARGINYL-TRNA SYNTHETASE"/>
    <property type="match status" value="1"/>
</dbReference>
<dbReference type="GO" id="GO:0005524">
    <property type="term" value="F:ATP binding"/>
    <property type="evidence" value="ECO:0007669"/>
    <property type="project" value="InterPro"/>
</dbReference>
<name>A0A2U1QE89_ARTAN</name>
<dbReference type="InterPro" id="IPR046533">
    <property type="entry name" value="DUF6598"/>
</dbReference>
<dbReference type="SMART" id="SM00836">
    <property type="entry name" value="DALR_1"/>
    <property type="match status" value="1"/>
</dbReference>
<dbReference type="Pfam" id="PF20241">
    <property type="entry name" value="DUF6598"/>
    <property type="match status" value="1"/>
</dbReference>
<dbReference type="InterPro" id="IPR009080">
    <property type="entry name" value="tRNAsynth_Ia_anticodon-bd"/>
</dbReference>
<comment type="catalytic activity">
    <reaction evidence="2">
        <text>tRNA(Arg) + L-arginine + ATP = L-arginyl-tRNA(Arg) + AMP + diphosphate</text>
        <dbReference type="Rhea" id="RHEA:20301"/>
        <dbReference type="Rhea" id="RHEA-COMP:9658"/>
        <dbReference type="Rhea" id="RHEA-COMP:9673"/>
        <dbReference type="ChEBI" id="CHEBI:30616"/>
        <dbReference type="ChEBI" id="CHEBI:32682"/>
        <dbReference type="ChEBI" id="CHEBI:33019"/>
        <dbReference type="ChEBI" id="CHEBI:78442"/>
        <dbReference type="ChEBI" id="CHEBI:78513"/>
        <dbReference type="ChEBI" id="CHEBI:456215"/>
        <dbReference type="EC" id="6.1.1.19"/>
    </reaction>
</comment>
<evidence type="ECO:0000313" key="4">
    <source>
        <dbReference type="EMBL" id="PWA96314.1"/>
    </source>
</evidence>
<comment type="caution">
    <text evidence="4">The sequence shown here is derived from an EMBL/GenBank/DDBJ whole genome shotgun (WGS) entry which is preliminary data.</text>
</comment>
<keyword evidence="4" id="KW-0030">Aminoacyl-tRNA synthetase</keyword>
<dbReference type="GO" id="GO:0004814">
    <property type="term" value="F:arginine-tRNA ligase activity"/>
    <property type="evidence" value="ECO:0007669"/>
    <property type="project" value="UniProtKB-EC"/>
</dbReference>
<organism evidence="4 5">
    <name type="scientific">Artemisia annua</name>
    <name type="common">Sweet wormwood</name>
    <dbReference type="NCBI Taxonomy" id="35608"/>
    <lineage>
        <taxon>Eukaryota</taxon>
        <taxon>Viridiplantae</taxon>
        <taxon>Streptophyta</taxon>
        <taxon>Embryophyta</taxon>
        <taxon>Tracheophyta</taxon>
        <taxon>Spermatophyta</taxon>
        <taxon>Magnoliopsida</taxon>
        <taxon>eudicotyledons</taxon>
        <taxon>Gunneridae</taxon>
        <taxon>Pentapetalae</taxon>
        <taxon>asterids</taxon>
        <taxon>campanulids</taxon>
        <taxon>Asterales</taxon>
        <taxon>Asteraceae</taxon>
        <taxon>Asteroideae</taxon>
        <taxon>Anthemideae</taxon>
        <taxon>Artemisiinae</taxon>
        <taxon>Artemisia</taxon>
    </lineage>
</organism>